<reference evidence="2" key="1">
    <citation type="submission" date="2015-07" db="EMBL/GenBank/DDBJ databases">
        <title>Genome sequencing of Sunxiuqinia dokdonensis strain SK.</title>
        <authorList>
            <person name="Ahn S."/>
            <person name="Kim B.-C."/>
        </authorList>
    </citation>
    <scope>NUCLEOTIDE SEQUENCE [LARGE SCALE GENOMIC DNA]</scope>
    <source>
        <strain evidence="2">SK</strain>
    </source>
</reference>
<evidence type="ECO:0000313" key="2">
    <source>
        <dbReference type="Proteomes" id="UP000036958"/>
    </source>
</evidence>
<organism evidence="1 2">
    <name type="scientific">Sunxiuqinia dokdonensis</name>
    <dbReference type="NCBI Taxonomy" id="1409788"/>
    <lineage>
        <taxon>Bacteria</taxon>
        <taxon>Pseudomonadati</taxon>
        <taxon>Bacteroidota</taxon>
        <taxon>Bacteroidia</taxon>
        <taxon>Marinilabiliales</taxon>
        <taxon>Prolixibacteraceae</taxon>
        <taxon>Sunxiuqinia</taxon>
    </lineage>
</organism>
<accession>A0A0L8V5Y4</accession>
<dbReference type="STRING" id="1409788.NC99_32590"/>
<dbReference type="AlphaFoldDB" id="A0A0L8V5Y4"/>
<sequence>MEATVISVRRLFRQRFRQAILRFVRIGYGLMDLILDI</sequence>
<dbReference type="Proteomes" id="UP000036958">
    <property type="component" value="Unassembled WGS sequence"/>
</dbReference>
<protein>
    <submittedName>
        <fullName evidence="1">Uncharacterized protein</fullName>
    </submittedName>
</protein>
<proteinExistence type="predicted"/>
<gene>
    <name evidence="1" type="ORF">NC99_32590</name>
</gene>
<dbReference type="EMBL" id="LGIA01000175">
    <property type="protein sequence ID" value="KOH43900.1"/>
    <property type="molecule type" value="Genomic_DNA"/>
</dbReference>
<evidence type="ECO:0000313" key="1">
    <source>
        <dbReference type="EMBL" id="KOH43900.1"/>
    </source>
</evidence>
<comment type="caution">
    <text evidence="1">The sequence shown here is derived from an EMBL/GenBank/DDBJ whole genome shotgun (WGS) entry which is preliminary data.</text>
</comment>
<name>A0A0L8V5Y4_9BACT</name>
<keyword evidence="2" id="KW-1185">Reference proteome</keyword>